<keyword evidence="3 9" id="KW-0934">Plastid</keyword>
<evidence type="ECO:0000256" key="8">
    <source>
        <dbReference type="ARBA" id="ARBA00035397"/>
    </source>
</evidence>
<evidence type="ECO:0000256" key="6">
    <source>
        <dbReference type="ARBA" id="ARBA00022980"/>
    </source>
</evidence>
<keyword evidence="5" id="KW-0694">RNA-binding</keyword>
<dbReference type="GO" id="GO:0009536">
    <property type="term" value="C:plastid"/>
    <property type="evidence" value="ECO:0007669"/>
    <property type="project" value="UniProtKB-SubCell"/>
</dbReference>
<dbReference type="RefSeq" id="YP_009051165.1">
    <property type="nucleotide sequence ID" value="NC_024665.1"/>
</dbReference>
<dbReference type="InterPro" id="IPR001787">
    <property type="entry name" value="Ribosomal_bL21"/>
</dbReference>
<dbReference type="AlphaFoldDB" id="A0A075W1P0"/>
<proteinExistence type="inferred from homology"/>
<dbReference type="Pfam" id="PF00829">
    <property type="entry name" value="Ribosomal_L21p"/>
    <property type="match status" value="1"/>
</dbReference>
<comment type="subcellular location">
    <subcellularLocation>
        <location evidence="1">Plastid</location>
    </subcellularLocation>
</comment>
<keyword evidence="6 9" id="KW-0689">Ribosomal protein</keyword>
<dbReference type="KEGG" id="gsl:JL72_p044"/>
<protein>
    <recommendedName>
        <fullName evidence="8">50S ribosomal protein L21, chloroplastic</fullName>
    </recommendedName>
</protein>
<evidence type="ECO:0000256" key="7">
    <source>
        <dbReference type="ARBA" id="ARBA00023274"/>
    </source>
</evidence>
<organism evidence="9">
    <name type="scientific">Galdieria sulphuraria</name>
    <name type="common">Red alga</name>
    <dbReference type="NCBI Taxonomy" id="130081"/>
    <lineage>
        <taxon>Eukaryota</taxon>
        <taxon>Rhodophyta</taxon>
        <taxon>Bangiophyceae</taxon>
        <taxon>Galdieriales</taxon>
        <taxon>Galdieriaceae</taxon>
        <taxon>Galdieria</taxon>
    </lineage>
</organism>
<dbReference type="SUPFAM" id="SSF141091">
    <property type="entry name" value="L21p-like"/>
    <property type="match status" value="1"/>
</dbReference>
<dbReference type="GO" id="GO:0006412">
    <property type="term" value="P:translation"/>
    <property type="evidence" value="ECO:0007669"/>
    <property type="project" value="InterPro"/>
</dbReference>
<dbReference type="InterPro" id="IPR028909">
    <property type="entry name" value="bL21-like"/>
</dbReference>
<dbReference type="GO" id="GO:0019843">
    <property type="term" value="F:rRNA binding"/>
    <property type="evidence" value="ECO:0007669"/>
    <property type="project" value="UniProtKB-KW"/>
</dbReference>
<sequence>MTYAIIENSGKQFFTQPGKFIDINHIKAKVGDIIYFNRVLLLKSNNVVEIGYPFINQIKVKAKILKHFKDKKIRVYKMNAKKGTRKTKGYRSLCTRVLIESIENTENILK</sequence>
<dbReference type="HAMAP" id="MF_01363">
    <property type="entry name" value="Ribosomal_bL21"/>
    <property type="match status" value="1"/>
</dbReference>
<dbReference type="PANTHER" id="PTHR21349:SF7">
    <property type="entry name" value="LARGE RIBOSOMAL SUBUNIT PROTEIN BL21C"/>
    <property type="match status" value="1"/>
</dbReference>
<dbReference type="InterPro" id="IPR036164">
    <property type="entry name" value="bL21-like_sf"/>
</dbReference>
<dbReference type="NCBIfam" id="TIGR00061">
    <property type="entry name" value="L21"/>
    <property type="match status" value="1"/>
</dbReference>
<geneLocation type="plastid" evidence="9"/>
<accession>A0A075W1P0</accession>
<reference evidence="9" key="1">
    <citation type="journal article" date="2015" name="Genome Biol. Evol.">
        <title>Extreme features of the Galdieria sulphuraria organellar genomes: a consequence of polyextremophily?</title>
        <authorList>
            <person name="Jain K."/>
            <person name="Krause K."/>
            <person name="Grewe F."/>
            <person name="Nelson G.F."/>
            <person name="Weber A.P."/>
            <person name="Christensen A.C."/>
            <person name="Mower J.P."/>
        </authorList>
    </citation>
    <scope>NUCLEOTIDE SEQUENCE</scope>
    <source>
        <strain evidence="9">074W</strain>
    </source>
</reference>
<keyword evidence="4" id="KW-0699">rRNA-binding</keyword>
<comment type="similarity">
    <text evidence="2">Belongs to the bacterial ribosomal protein bL21 family.</text>
</comment>
<evidence type="ECO:0000256" key="5">
    <source>
        <dbReference type="ARBA" id="ARBA00022884"/>
    </source>
</evidence>
<evidence type="ECO:0000256" key="3">
    <source>
        <dbReference type="ARBA" id="ARBA00022640"/>
    </source>
</evidence>
<keyword evidence="7" id="KW-0687">Ribonucleoprotein</keyword>
<evidence type="ECO:0000256" key="2">
    <source>
        <dbReference type="ARBA" id="ARBA00008563"/>
    </source>
</evidence>
<dbReference type="EMBL" id="KJ700459">
    <property type="protein sequence ID" value="AIG92607.1"/>
    <property type="molecule type" value="Genomic_DNA"/>
</dbReference>
<name>A0A075W1P0_GALSU</name>
<evidence type="ECO:0000313" key="9">
    <source>
        <dbReference type="EMBL" id="AIG92607.1"/>
    </source>
</evidence>
<dbReference type="GO" id="GO:0005762">
    <property type="term" value="C:mitochondrial large ribosomal subunit"/>
    <property type="evidence" value="ECO:0007669"/>
    <property type="project" value="TreeGrafter"/>
</dbReference>
<evidence type="ECO:0000256" key="1">
    <source>
        <dbReference type="ARBA" id="ARBA00004474"/>
    </source>
</evidence>
<dbReference type="GeneID" id="20005679"/>
<gene>
    <name evidence="9" type="primary">rpl21</name>
</gene>
<evidence type="ECO:0000256" key="4">
    <source>
        <dbReference type="ARBA" id="ARBA00022730"/>
    </source>
</evidence>
<dbReference type="PANTHER" id="PTHR21349">
    <property type="entry name" value="50S RIBOSOMAL PROTEIN L21"/>
    <property type="match status" value="1"/>
</dbReference>
<dbReference type="GO" id="GO:0003735">
    <property type="term" value="F:structural constituent of ribosome"/>
    <property type="evidence" value="ECO:0007669"/>
    <property type="project" value="InterPro"/>
</dbReference>